<dbReference type="RefSeq" id="WP_131607476.1">
    <property type="nucleotide sequence ID" value="NZ_SJSM01000002.1"/>
</dbReference>
<name>A0A4R0NGT6_9SPHI</name>
<comment type="caution">
    <text evidence="1">The sequence shown here is derived from an EMBL/GenBank/DDBJ whole genome shotgun (WGS) entry which is preliminary data.</text>
</comment>
<reference evidence="1 2" key="1">
    <citation type="submission" date="2019-02" db="EMBL/GenBank/DDBJ databases">
        <title>Pedobacter sp. RP-3-8 sp. nov., isolated from Arctic soil.</title>
        <authorList>
            <person name="Dahal R.H."/>
        </authorList>
    </citation>
    <scope>NUCLEOTIDE SEQUENCE [LARGE SCALE GENOMIC DNA]</scope>
    <source>
        <strain evidence="1 2">RP-3-8</strain>
    </source>
</reference>
<evidence type="ECO:0000313" key="2">
    <source>
        <dbReference type="Proteomes" id="UP000291117"/>
    </source>
</evidence>
<dbReference type="Proteomes" id="UP000291117">
    <property type="component" value="Unassembled WGS sequence"/>
</dbReference>
<dbReference type="Pfam" id="PF20131">
    <property type="entry name" value="MC3"/>
    <property type="match status" value="1"/>
</dbReference>
<evidence type="ECO:0000313" key="1">
    <source>
        <dbReference type="EMBL" id="TCC98493.1"/>
    </source>
</evidence>
<dbReference type="AlphaFoldDB" id="A0A4R0NGT6"/>
<protein>
    <submittedName>
        <fullName evidence="1">Uncharacterized protein</fullName>
    </submittedName>
</protein>
<sequence length="150" mass="16959">MKEIYYTYNNEAIGSCVFLSILKSVPSMDIARACLILPFLLDDSTVNYLLRNDIVEGGLQQLVSEQRKLFISFNKRYLALLPVSINSLMLLNKGELIEIGKEITYKSSEDVGNIALGNRFENIRMAIPKFMSLTASINTVTLYKLLKVQL</sequence>
<dbReference type="EMBL" id="SJSM01000002">
    <property type="protein sequence ID" value="TCC98493.1"/>
    <property type="molecule type" value="Genomic_DNA"/>
</dbReference>
<gene>
    <name evidence="1" type="ORF">EZ444_04205</name>
</gene>
<dbReference type="InterPro" id="IPR045390">
    <property type="entry name" value="ABC-3C_MC3"/>
</dbReference>
<accession>A0A4R0NGT6</accession>
<proteinExistence type="predicted"/>
<dbReference type="OrthoDB" id="1492989at2"/>
<organism evidence="1 2">
    <name type="scientific">Pedobacter hiemivivus</name>
    <dbReference type="NCBI Taxonomy" id="2530454"/>
    <lineage>
        <taxon>Bacteria</taxon>
        <taxon>Pseudomonadati</taxon>
        <taxon>Bacteroidota</taxon>
        <taxon>Sphingobacteriia</taxon>
        <taxon>Sphingobacteriales</taxon>
        <taxon>Sphingobacteriaceae</taxon>
        <taxon>Pedobacter</taxon>
    </lineage>
</organism>
<keyword evidence="2" id="KW-1185">Reference proteome</keyword>